<evidence type="ECO:0000259" key="13">
    <source>
        <dbReference type="PROSITE" id="PS50109"/>
    </source>
</evidence>
<dbReference type="InterPro" id="IPR011990">
    <property type="entry name" value="TPR-like_helical_dom_sf"/>
</dbReference>
<dbReference type="GO" id="GO:0000155">
    <property type="term" value="F:phosphorelay sensor kinase activity"/>
    <property type="evidence" value="ECO:0007669"/>
    <property type="project" value="InterPro"/>
</dbReference>
<name>A0A2A4G570_9FLAO</name>
<dbReference type="SMART" id="SM00028">
    <property type="entry name" value="TPR"/>
    <property type="match status" value="4"/>
</dbReference>
<dbReference type="InterPro" id="IPR050736">
    <property type="entry name" value="Sensor_HK_Regulatory"/>
</dbReference>
<feature type="transmembrane region" description="Helical" evidence="12">
    <location>
        <begin position="407"/>
        <end position="426"/>
    </location>
</feature>
<evidence type="ECO:0000256" key="9">
    <source>
        <dbReference type="ARBA" id="ARBA00022840"/>
    </source>
</evidence>
<dbReference type="SUPFAM" id="SSF48452">
    <property type="entry name" value="TPR-like"/>
    <property type="match status" value="2"/>
</dbReference>
<keyword evidence="7" id="KW-0547">Nucleotide-binding</keyword>
<dbReference type="AlphaFoldDB" id="A0A2A4G570"/>
<keyword evidence="4" id="KW-1003">Cell membrane</keyword>
<dbReference type="PRINTS" id="PR00344">
    <property type="entry name" value="BCTRLSENSOR"/>
</dbReference>
<evidence type="ECO:0000256" key="12">
    <source>
        <dbReference type="SAM" id="Phobius"/>
    </source>
</evidence>
<evidence type="ECO:0000256" key="8">
    <source>
        <dbReference type="ARBA" id="ARBA00022777"/>
    </source>
</evidence>
<dbReference type="GO" id="GO:0005886">
    <property type="term" value="C:plasma membrane"/>
    <property type="evidence" value="ECO:0007669"/>
    <property type="project" value="UniProtKB-SubCell"/>
</dbReference>
<dbReference type="InterPro" id="IPR003661">
    <property type="entry name" value="HisK_dim/P_dom"/>
</dbReference>
<proteinExistence type="predicted"/>
<evidence type="ECO:0000256" key="7">
    <source>
        <dbReference type="ARBA" id="ARBA00022741"/>
    </source>
</evidence>
<sequence>MHQFKKRSIVSIAWVILFVNVGFTQPPHFEHVMDSLRTAIHKFQSQPDFIPVDTTYINLINEIAYQYRFTQPDSMLYFAKRALGYSQRARFKKGEAFAIGSIAEYKARRGMQEAASDFRRSMALYKELGDEFSYWAVANLSALHYSNIGEPSKALDIYLSYLDYANKTEDYLGQSIALSNISLLYGGIEEHATALEYINRSLKASEKLNDPISEAIVSTNKVRYLTGLKQYNEALKLINLSIAVFEKERFTEWLSESYGAKATIYLEKEKYKWAIHWFHQAAALYDDKPGDVQGLSLIHLGLAKAYIQLNSFEKANESALKAHELVSKSNLTQMKISLAKIMHTIHKRNENYEQALASHELMANLQDSISSDENRNSLLMQQTKLDYEKQKELALAQKEKDLAKQRYINYATIGLGLVLLIVLLVYRRGTNIQEKLIEELSAKTVRLQENEAELRHTNQTKDKLFSIIGHDLRSPIAALQDLLKLFKEGDIEQGELMNFIPKLRKDVDHIWFTLNNLLSWSRSQMKGYRANPKEINLNEIATENINFLSEVAENKKIHLINQIPESTHAWADENQISVVFRNLLSNALKFTNEKGSIIIGIEDVSDAWQIRVKDTGIGMDEDTQEKIFNKDSTITTYGTNNEKGTGLGLSLCQEMVTKNHGAIWVNSSPGQGSTFYFTLPKDEHILKKAS</sequence>
<dbReference type="RefSeq" id="WP_097442869.1">
    <property type="nucleotide sequence ID" value="NZ_NBWU01000004.1"/>
</dbReference>
<dbReference type="EMBL" id="NBWU01000004">
    <property type="protein sequence ID" value="PCE64109.1"/>
    <property type="molecule type" value="Genomic_DNA"/>
</dbReference>
<accession>A0A2A4G570</accession>
<dbReference type="InterPro" id="IPR004358">
    <property type="entry name" value="Sig_transdc_His_kin-like_C"/>
</dbReference>
<dbReference type="InterPro" id="IPR019734">
    <property type="entry name" value="TPR_rpt"/>
</dbReference>
<keyword evidence="11 12" id="KW-0472">Membrane</keyword>
<dbReference type="PANTHER" id="PTHR43711">
    <property type="entry name" value="TWO-COMPONENT HISTIDINE KINASE"/>
    <property type="match status" value="1"/>
</dbReference>
<dbReference type="Pfam" id="PF02518">
    <property type="entry name" value="HATPase_c"/>
    <property type="match status" value="1"/>
</dbReference>
<dbReference type="InterPro" id="IPR005467">
    <property type="entry name" value="His_kinase_dom"/>
</dbReference>
<dbReference type="SUPFAM" id="SSF47384">
    <property type="entry name" value="Homodimeric domain of signal transducing histidine kinase"/>
    <property type="match status" value="1"/>
</dbReference>
<evidence type="ECO:0000256" key="6">
    <source>
        <dbReference type="ARBA" id="ARBA00022679"/>
    </source>
</evidence>
<keyword evidence="8" id="KW-0418">Kinase</keyword>
<keyword evidence="6" id="KW-0808">Transferase</keyword>
<dbReference type="SUPFAM" id="SSF55874">
    <property type="entry name" value="ATPase domain of HSP90 chaperone/DNA topoisomerase II/histidine kinase"/>
    <property type="match status" value="1"/>
</dbReference>
<dbReference type="Gene3D" id="3.30.565.10">
    <property type="entry name" value="Histidine kinase-like ATPase, C-terminal domain"/>
    <property type="match status" value="1"/>
</dbReference>
<dbReference type="Proteomes" id="UP000219559">
    <property type="component" value="Unassembled WGS sequence"/>
</dbReference>
<dbReference type="Gene3D" id="1.10.287.130">
    <property type="match status" value="1"/>
</dbReference>
<dbReference type="Gene3D" id="1.25.40.10">
    <property type="entry name" value="Tetratricopeptide repeat domain"/>
    <property type="match status" value="2"/>
</dbReference>
<keyword evidence="12" id="KW-0812">Transmembrane</keyword>
<keyword evidence="5" id="KW-0597">Phosphoprotein</keyword>
<evidence type="ECO:0000256" key="1">
    <source>
        <dbReference type="ARBA" id="ARBA00000085"/>
    </source>
</evidence>
<dbReference type="OrthoDB" id="9810447at2"/>
<evidence type="ECO:0000313" key="15">
    <source>
        <dbReference type="Proteomes" id="UP000219559"/>
    </source>
</evidence>
<dbReference type="PANTHER" id="PTHR43711:SF31">
    <property type="entry name" value="HISTIDINE KINASE"/>
    <property type="match status" value="1"/>
</dbReference>
<feature type="domain" description="Histidine kinase" evidence="13">
    <location>
        <begin position="467"/>
        <end position="683"/>
    </location>
</feature>
<dbReference type="InterPro" id="IPR036890">
    <property type="entry name" value="HATPase_C_sf"/>
</dbReference>
<keyword evidence="15" id="KW-1185">Reference proteome</keyword>
<evidence type="ECO:0000256" key="10">
    <source>
        <dbReference type="ARBA" id="ARBA00023012"/>
    </source>
</evidence>
<evidence type="ECO:0000256" key="2">
    <source>
        <dbReference type="ARBA" id="ARBA00004236"/>
    </source>
</evidence>
<dbReference type="PROSITE" id="PS50109">
    <property type="entry name" value="HIS_KIN"/>
    <property type="match status" value="1"/>
</dbReference>
<keyword evidence="12" id="KW-1133">Transmembrane helix</keyword>
<dbReference type="SMART" id="SM00388">
    <property type="entry name" value="HisKA"/>
    <property type="match status" value="1"/>
</dbReference>
<dbReference type="FunFam" id="3.30.565.10:FF:000023">
    <property type="entry name" value="PAS domain-containing sensor histidine kinase"/>
    <property type="match status" value="1"/>
</dbReference>
<dbReference type="SMART" id="SM00387">
    <property type="entry name" value="HATPase_c"/>
    <property type="match status" value="1"/>
</dbReference>
<dbReference type="InterPro" id="IPR036097">
    <property type="entry name" value="HisK_dim/P_sf"/>
</dbReference>
<comment type="caution">
    <text evidence="14">The sequence shown here is derived from an EMBL/GenBank/DDBJ whole genome shotgun (WGS) entry which is preliminary data.</text>
</comment>
<evidence type="ECO:0000313" key="14">
    <source>
        <dbReference type="EMBL" id="PCE64109.1"/>
    </source>
</evidence>
<dbReference type="CDD" id="cd00082">
    <property type="entry name" value="HisKA"/>
    <property type="match status" value="1"/>
</dbReference>
<evidence type="ECO:0000256" key="4">
    <source>
        <dbReference type="ARBA" id="ARBA00022475"/>
    </source>
</evidence>
<dbReference type="GO" id="GO:0005524">
    <property type="term" value="F:ATP binding"/>
    <property type="evidence" value="ECO:0007669"/>
    <property type="project" value="UniProtKB-KW"/>
</dbReference>
<dbReference type="InterPro" id="IPR003594">
    <property type="entry name" value="HATPase_dom"/>
</dbReference>
<evidence type="ECO:0000256" key="11">
    <source>
        <dbReference type="ARBA" id="ARBA00023136"/>
    </source>
</evidence>
<keyword evidence="9" id="KW-0067">ATP-binding</keyword>
<protein>
    <recommendedName>
        <fullName evidence="3">histidine kinase</fullName>
        <ecNumber evidence="3">2.7.13.3</ecNumber>
    </recommendedName>
</protein>
<comment type="subcellular location">
    <subcellularLocation>
        <location evidence="2">Cell membrane</location>
    </subcellularLocation>
</comment>
<keyword evidence="10" id="KW-0902">Two-component regulatory system</keyword>
<comment type="catalytic activity">
    <reaction evidence="1">
        <text>ATP + protein L-histidine = ADP + protein N-phospho-L-histidine.</text>
        <dbReference type="EC" id="2.7.13.3"/>
    </reaction>
</comment>
<gene>
    <name evidence="14" type="ORF">B7P33_12820</name>
</gene>
<organism evidence="14 15">
    <name type="scientific">Sediminicola luteus</name>
    <dbReference type="NCBI Taxonomy" id="319238"/>
    <lineage>
        <taxon>Bacteria</taxon>
        <taxon>Pseudomonadati</taxon>
        <taxon>Bacteroidota</taxon>
        <taxon>Flavobacteriia</taxon>
        <taxon>Flavobacteriales</taxon>
        <taxon>Flavobacteriaceae</taxon>
        <taxon>Sediminicola</taxon>
    </lineage>
</organism>
<dbReference type="EC" id="2.7.13.3" evidence="3"/>
<evidence type="ECO:0000256" key="3">
    <source>
        <dbReference type="ARBA" id="ARBA00012438"/>
    </source>
</evidence>
<evidence type="ECO:0000256" key="5">
    <source>
        <dbReference type="ARBA" id="ARBA00022553"/>
    </source>
</evidence>
<reference evidence="14 15" key="1">
    <citation type="submission" date="2017-04" db="EMBL/GenBank/DDBJ databases">
        <title>A new member of the family Flavobacteriaceae isolated from ascidians.</title>
        <authorList>
            <person name="Chen L."/>
        </authorList>
    </citation>
    <scope>NUCLEOTIDE SEQUENCE [LARGE SCALE GENOMIC DNA]</scope>
    <source>
        <strain evidence="14 15">HQA918</strain>
    </source>
</reference>